<dbReference type="AlphaFoldDB" id="A0A2W5QDX8"/>
<gene>
    <name evidence="1" type="ORF">DI555_07100</name>
</gene>
<evidence type="ECO:0000313" key="2">
    <source>
        <dbReference type="Proteomes" id="UP000249082"/>
    </source>
</evidence>
<accession>A0A2W5QDX8</accession>
<comment type="caution">
    <text evidence="1">The sequence shown here is derived from an EMBL/GenBank/DDBJ whole genome shotgun (WGS) entry which is preliminary data.</text>
</comment>
<sequence length="211" mass="22675">MAAAGVIWAPDGRVLFDTRWPQMTLAGKGRITTTGQAATLTGGRSPIIAYRPINCSAAVLTEGRSGTTFTFNFGIYNPSSGAYVDYWIYDRVAPQKPTSGVSLVLFDEAGNTTFRADATPMVVAPAGQQPAGRIYAIAPSVGPYWREDVNIDVNTEGIPVTQRITEVGGWRFDGGGFYIDPRQTNDHFGLSSDGAYDPSLSFSLVLDVTNH</sequence>
<organism evidence="1 2">
    <name type="scientific">Novosphingobium pentaromativorans</name>
    <dbReference type="NCBI Taxonomy" id="205844"/>
    <lineage>
        <taxon>Bacteria</taxon>
        <taxon>Pseudomonadati</taxon>
        <taxon>Pseudomonadota</taxon>
        <taxon>Alphaproteobacteria</taxon>
        <taxon>Sphingomonadales</taxon>
        <taxon>Sphingomonadaceae</taxon>
        <taxon>Novosphingobium</taxon>
    </lineage>
</organism>
<reference evidence="1 2" key="1">
    <citation type="submission" date="2017-08" db="EMBL/GenBank/DDBJ databases">
        <title>Infants hospitalized years apart are colonized by the same room-sourced microbial strains.</title>
        <authorList>
            <person name="Brooks B."/>
            <person name="Olm M.R."/>
            <person name="Firek B.A."/>
            <person name="Baker R."/>
            <person name="Thomas B.C."/>
            <person name="Morowitz M.J."/>
            <person name="Banfield J.F."/>
        </authorList>
    </citation>
    <scope>NUCLEOTIDE SEQUENCE [LARGE SCALE GENOMIC DNA]</scope>
    <source>
        <strain evidence="1">S2_005_002_R2_33</strain>
    </source>
</reference>
<dbReference type="Proteomes" id="UP000249082">
    <property type="component" value="Unassembled WGS sequence"/>
</dbReference>
<protein>
    <submittedName>
        <fullName evidence="1">Uncharacterized protein</fullName>
    </submittedName>
</protein>
<dbReference type="EMBL" id="QFPX01000005">
    <property type="protein sequence ID" value="PZQ55787.1"/>
    <property type="molecule type" value="Genomic_DNA"/>
</dbReference>
<proteinExistence type="predicted"/>
<name>A0A2W5QDX8_9SPHN</name>
<evidence type="ECO:0000313" key="1">
    <source>
        <dbReference type="EMBL" id="PZQ55787.1"/>
    </source>
</evidence>